<dbReference type="InterPro" id="IPR053196">
    <property type="entry name" value="Lipoprotein_YbaY-like"/>
</dbReference>
<evidence type="ECO:0000313" key="3">
    <source>
        <dbReference type="Proteomes" id="UP000321062"/>
    </source>
</evidence>
<protein>
    <submittedName>
        <fullName evidence="2">META domain-containing protein</fullName>
    </submittedName>
</protein>
<dbReference type="Proteomes" id="UP000321062">
    <property type="component" value="Chromosome"/>
</dbReference>
<evidence type="ECO:0000259" key="1">
    <source>
        <dbReference type="Pfam" id="PF03724"/>
    </source>
</evidence>
<dbReference type="RefSeq" id="WP_147656991.1">
    <property type="nucleotide sequence ID" value="NZ_BMFM01000001.1"/>
</dbReference>
<dbReference type="KEGG" id="yti:FNA67_16400"/>
<dbReference type="AlphaFoldDB" id="A0A5B9DQI6"/>
<dbReference type="PANTHER" id="PTHR38013">
    <property type="entry name" value="GLYCOPROTEIN/POLYSACCHARIDE METABOLISM"/>
    <property type="match status" value="1"/>
</dbReference>
<dbReference type="Pfam" id="PF09619">
    <property type="entry name" value="YscW"/>
    <property type="match status" value="1"/>
</dbReference>
<feature type="domain" description="DUF306" evidence="1">
    <location>
        <begin position="162"/>
        <end position="266"/>
    </location>
</feature>
<accession>A0A5B9DQI6</accession>
<dbReference type="Pfam" id="PF03724">
    <property type="entry name" value="META"/>
    <property type="match status" value="1"/>
</dbReference>
<sequence>MRIRPNLVFAALGLLIASSLSATAAPVSITGEVTYRERMALPPNAALEVQLLDVSLADARATVHAAARLTGPGQVPLTFTLNFDDKVINPKHNYALSARITSDDRLVFINTTQYPIDPLAPAEPIQIILDFVANTGAMTPAPQPPKADEAAVTQPETTSPDFFGVTWRVLDIKGNPTNDKARPTLSVAEDGRAGGKGGCNNYFAQASVEGNSISFGSPASTRMACPEPAMQQEAAFFAALAAVAAYRQEGEHLLLTDANGNPLMTLARD</sequence>
<keyword evidence="3" id="KW-1185">Reference proteome</keyword>
<reference evidence="2 3" key="1">
    <citation type="journal article" date="2015" name="Int. J. Syst. Evol. Microbiol.">
        <title>Youhaiella tibetensis gen. nov., sp. nov., isolated from subsurface sediment.</title>
        <authorList>
            <person name="Wang Y.X."/>
            <person name="Huang F.Q."/>
            <person name="Nogi Y."/>
            <person name="Pang S.J."/>
            <person name="Wang P.K."/>
            <person name="Lv J."/>
        </authorList>
    </citation>
    <scope>NUCLEOTIDE SEQUENCE [LARGE SCALE GENOMIC DNA]</scope>
    <source>
        <strain evidence="3">fig4</strain>
    </source>
</reference>
<evidence type="ECO:0000313" key="2">
    <source>
        <dbReference type="EMBL" id="QEE21670.1"/>
    </source>
</evidence>
<dbReference type="PANTHER" id="PTHR38013:SF1">
    <property type="entry name" value="GLYCOPROTEIN_POLYSACCHARIDE METABOLISM"/>
    <property type="match status" value="1"/>
</dbReference>
<gene>
    <name evidence="2" type="ORF">FNA67_16400</name>
</gene>
<dbReference type="InterPro" id="IPR039366">
    <property type="entry name" value="Pilotin"/>
</dbReference>
<proteinExistence type="predicted"/>
<name>A0A5B9DQI6_9HYPH</name>
<dbReference type="OrthoDB" id="9809132at2"/>
<dbReference type="InterPro" id="IPR038670">
    <property type="entry name" value="HslJ-like_sf"/>
</dbReference>
<dbReference type="EMBL" id="CP041690">
    <property type="protein sequence ID" value="QEE21670.1"/>
    <property type="molecule type" value="Genomic_DNA"/>
</dbReference>
<dbReference type="Gene3D" id="2.40.128.270">
    <property type="match status" value="1"/>
</dbReference>
<organism evidence="2 3">
    <name type="scientific">Paradevosia tibetensis</name>
    <dbReference type="NCBI Taxonomy" id="1447062"/>
    <lineage>
        <taxon>Bacteria</taxon>
        <taxon>Pseudomonadati</taxon>
        <taxon>Pseudomonadota</taxon>
        <taxon>Alphaproteobacteria</taxon>
        <taxon>Hyphomicrobiales</taxon>
        <taxon>Devosiaceae</taxon>
        <taxon>Paradevosia</taxon>
    </lineage>
</organism>
<dbReference type="InterPro" id="IPR005184">
    <property type="entry name" value="DUF306_Meta_HslJ"/>
</dbReference>